<dbReference type="InterPro" id="IPR037682">
    <property type="entry name" value="TonB_C"/>
</dbReference>
<dbReference type="Gene3D" id="3.30.1150.10">
    <property type="match status" value="1"/>
</dbReference>
<evidence type="ECO:0000256" key="10">
    <source>
        <dbReference type="SAM" id="MobiDB-lite"/>
    </source>
</evidence>
<evidence type="ECO:0000313" key="14">
    <source>
        <dbReference type="Proteomes" id="UP000321062"/>
    </source>
</evidence>
<dbReference type="AlphaFoldDB" id="A0A5B9DLB9"/>
<dbReference type="SUPFAM" id="SSF74653">
    <property type="entry name" value="TolA/TonB C-terminal domain"/>
    <property type="match status" value="1"/>
</dbReference>
<keyword evidence="3" id="KW-0813">Transport</keyword>
<organism evidence="13 14">
    <name type="scientific">Paradevosia tibetensis</name>
    <dbReference type="NCBI Taxonomy" id="1447062"/>
    <lineage>
        <taxon>Bacteria</taxon>
        <taxon>Pseudomonadati</taxon>
        <taxon>Pseudomonadota</taxon>
        <taxon>Alphaproteobacteria</taxon>
        <taxon>Hyphomicrobiales</taxon>
        <taxon>Devosiaceae</taxon>
        <taxon>Paradevosia</taxon>
    </lineage>
</organism>
<evidence type="ECO:0000256" key="11">
    <source>
        <dbReference type="SAM" id="Phobius"/>
    </source>
</evidence>
<comment type="similarity">
    <text evidence="2">Belongs to the TonB family.</text>
</comment>
<feature type="transmembrane region" description="Helical" evidence="11">
    <location>
        <begin position="56"/>
        <end position="79"/>
    </location>
</feature>
<keyword evidence="8 11" id="KW-1133">Transmembrane helix</keyword>
<evidence type="ECO:0000256" key="9">
    <source>
        <dbReference type="ARBA" id="ARBA00023136"/>
    </source>
</evidence>
<evidence type="ECO:0000313" key="13">
    <source>
        <dbReference type="EMBL" id="QEE19682.1"/>
    </source>
</evidence>
<name>A0A5B9DLB9_9HYPH</name>
<dbReference type="GO" id="GO:0005886">
    <property type="term" value="C:plasma membrane"/>
    <property type="evidence" value="ECO:0007669"/>
    <property type="project" value="UniProtKB-SubCell"/>
</dbReference>
<evidence type="ECO:0000256" key="6">
    <source>
        <dbReference type="ARBA" id="ARBA00022692"/>
    </source>
</evidence>
<reference evidence="13 14" key="1">
    <citation type="journal article" date="2015" name="Int. J. Syst. Evol. Microbiol.">
        <title>Youhaiella tibetensis gen. nov., sp. nov., isolated from subsurface sediment.</title>
        <authorList>
            <person name="Wang Y.X."/>
            <person name="Huang F.Q."/>
            <person name="Nogi Y."/>
            <person name="Pang S.J."/>
            <person name="Wang P.K."/>
            <person name="Lv J."/>
        </authorList>
    </citation>
    <scope>NUCLEOTIDE SEQUENCE [LARGE SCALE GENOMIC DNA]</scope>
    <source>
        <strain evidence="14">fig4</strain>
    </source>
</reference>
<comment type="subcellular location">
    <subcellularLocation>
        <location evidence="1">Cell inner membrane</location>
        <topology evidence="1">Single-pass membrane protein</topology>
        <orientation evidence="1">Periplasmic side</orientation>
    </subcellularLocation>
</comment>
<dbReference type="Pfam" id="PF13103">
    <property type="entry name" value="TonB_2"/>
    <property type="match status" value="1"/>
</dbReference>
<accession>A0A5B9DLB9</accession>
<keyword evidence="14" id="KW-1185">Reference proteome</keyword>
<evidence type="ECO:0000256" key="7">
    <source>
        <dbReference type="ARBA" id="ARBA00022927"/>
    </source>
</evidence>
<dbReference type="EMBL" id="CP041690">
    <property type="protein sequence ID" value="QEE19682.1"/>
    <property type="molecule type" value="Genomic_DNA"/>
</dbReference>
<evidence type="ECO:0000256" key="5">
    <source>
        <dbReference type="ARBA" id="ARBA00022519"/>
    </source>
</evidence>
<dbReference type="NCBIfam" id="TIGR01352">
    <property type="entry name" value="tonB_Cterm"/>
    <property type="match status" value="1"/>
</dbReference>
<dbReference type="PROSITE" id="PS52015">
    <property type="entry name" value="TONB_CTD"/>
    <property type="match status" value="1"/>
</dbReference>
<dbReference type="GO" id="GO:0015031">
    <property type="term" value="P:protein transport"/>
    <property type="evidence" value="ECO:0007669"/>
    <property type="project" value="UniProtKB-KW"/>
</dbReference>
<feature type="region of interest" description="Disordered" evidence="10">
    <location>
        <begin position="237"/>
        <end position="312"/>
    </location>
</feature>
<keyword evidence="9 11" id="KW-0472">Membrane</keyword>
<evidence type="ECO:0000256" key="3">
    <source>
        <dbReference type="ARBA" id="ARBA00022448"/>
    </source>
</evidence>
<keyword evidence="5" id="KW-0997">Cell inner membrane</keyword>
<dbReference type="Proteomes" id="UP000321062">
    <property type="component" value="Chromosome"/>
</dbReference>
<dbReference type="InterPro" id="IPR051045">
    <property type="entry name" value="TonB-dependent_transducer"/>
</dbReference>
<dbReference type="PANTHER" id="PTHR33446:SF13">
    <property type="entry name" value="TONB PROTEIN"/>
    <property type="match status" value="1"/>
</dbReference>
<proteinExistence type="inferred from homology"/>
<evidence type="ECO:0000256" key="4">
    <source>
        <dbReference type="ARBA" id="ARBA00022475"/>
    </source>
</evidence>
<feature type="compositionally biased region" description="Low complexity" evidence="10">
    <location>
        <begin position="285"/>
        <end position="298"/>
    </location>
</feature>
<dbReference type="GO" id="GO:0055085">
    <property type="term" value="P:transmembrane transport"/>
    <property type="evidence" value="ECO:0007669"/>
    <property type="project" value="InterPro"/>
</dbReference>
<sequence length="400" mass="41458">MSAAWPIWNNDNPLPGRPPRAWVPIVIQNTGEPVPSVAVPGRSLLDIGRPARQRHWLLGPVASLLIHGSVLAAGLFLFLPADDTLDIEGSAVEVEIIATQTVESNAVSEIESDATQSMVSAGGEVIEASQSETLEPVEAEATPTSAEAVEPIEAEPVEPARQEAEPVTAAVAEPVEPVETLAAETVPLLASNSVVAEAIDAVTPDTPVTVEPEDIAPPPSQEIAQPTEVAEAIEATEPVDPNAPPVPQTRTVAQKQEPTYPKAVETPRMPQPQKPKPSAGGNGGNSNADAVASAASAGQKGTGAQGNSASVTKYPGQVLSRLRRALRYPSGGRGRGEVQVQFTVSAGGSASGIRVVSSSGNPVFDKAAIETVQRAAPFPAIPPESGKSEWTFTMPLGFVR</sequence>
<keyword evidence="6 11" id="KW-0812">Transmembrane</keyword>
<dbReference type="PANTHER" id="PTHR33446">
    <property type="entry name" value="PROTEIN TONB-RELATED"/>
    <property type="match status" value="1"/>
</dbReference>
<keyword evidence="4" id="KW-1003">Cell membrane</keyword>
<gene>
    <name evidence="13" type="ORF">FNA67_05615</name>
</gene>
<feature type="domain" description="TonB C-terminal" evidence="12">
    <location>
        <begin position="310"/>
        <end position="400"/>
    </location>
</feature>
<feature type="compositionally biased region" description="Polar residues" evidence="10">
    <location>
        <begin position="248"/>
        <end position="257"/>
    </location>
</feature>
<evidence type="ECO:0000256" key="1">
    <source>
        <dbReference type="ARBA" id="ARBA00004383"/>
    </source>
</evidence>
<keyword evidence="7" id="KW-0653">Protein transport</keyword>
<dbReference type="InterPro" id="IPR006260">
    <property type="entry name" value="TonB/TolA_C"/>
</dbReference>
<dbReference type="KEGG" id="yti:FNA67_05615"/>
<evidence type="ECO:0000256" key="2">
    <source>
        <dbReference type="ARBA" id="ARBA00006555"/>
    </source>
</evidence>
<evidence type="ECO:0000256" key="8">
    <source>
        <dbReference type="ARBA" id="ARBA00022989"/>
    </source>
</evidence>
<evidence type="ECO:0000259" key="12">
    <source>
        <dbReference type="PROSITE" id="PS52015"/>
    </source>
</evidence>
<protein>
    <submittedName>
        <fullName evidence="13">TonB family protein</fullName>
    </submittedName>
</protein>
<dbReference type="OrthoDB" id="8448705at2"/>